<dbReference type="InterPro" id="IPR017853">
    <property type="entry name" value="GH"/>
</dbReference>
<evidence type="ECO:0000256" key="2">
    <source>
        <dbReference type="ARBA" id="ARBA00001913"/>
    </source>
</evidence>
<protein>
    <recommendedName>
        <fullName evidence="5">beta-galactosidase</fullName>
        <ecNumber evidence="5">3.2.1.23</ecNumber>
    </recommendedName>
    <alternativeName>
        <fullName evidence="9">Lactase</fullName>
    </alternativeName>
</protein>
<sequence>MKKYFMMFLCCIAGMLQTLQAQVHFEADVLYTVSPAAHGKQVIGFTEGATSASLVSRQASDKLQQWRISHLSGSFRLVNPFEDKSLHARADKVLGVTETNGSDESQLWLVRKIGKFVQLVPANMPDLILRCTSDGKLVLADLKTAGKSAETHFLIQKSDMELPSELKNAVAERPKVYWEDETRFEENKEPGHATYMPYASEKEMTADAKFYAKPWNDSHSSLQCSLNGDWAFNLVSEPSQRPVDFYKEDFDVSGWKTIPVPSNWEMQGYDHPIYANVEYPHANTPPYINPRKGFNDGGKNYGINPVGSYVRFFDLPQGWEKQRTFIHFGGIYSAALVYLNGKYVGYSQGANNVAEFDLTPYLRTGKNRLAVQVFRWSDGSYLECQDMFRMSGIFRDVYLYNVPTVSVRDHYLVAILDPAVGYKDGILNVSLTLDNRDREEGVKELIVRLLDPQGNAVTESMQQVSYRSVQTQCELNVSFDLKNLQLWTAETPTLYTLHVVQRENGKEEMAFSTKYGFRDIAIKNALVYINGQRVFFKGTNRHDTHPLYGRAVPVESMLRDVLLMKQNNINTIRTSHYPNSERMYAMFDYYGLYTMDEADLEDHANQSISDMPSWIPSFVDRIDRMVLRDRNHPSVIFWSLGNEAGGGSNFQACYDAARKLDTRPIHYEGTRDGKPYGGNRFSDLYSKMYPGMKWMDTYVSSFDKPMFICEYAHAMGNAIGNLKEYWNSIESSTSTIGGAIWDWVDQAIYDPQEIKQGIYRLHTGYDYPGPHQGNFCSNGIIPPSRNESPKLKEVKAAYQYIAFRLGENGGKSDQVTVSVRNKYAFLPLSDFDLLWQVVQNGSVVSTDSMQLATVVPGDSVALTLPLKHVRLDKAAKAGDEILLNLFVRLRENQPWAEAGHPVAQQQFELVKRGPLPERKAGKSGGKLKVTQADGKLTVQNEVLTAVFTQSTGQLDELVLNGRQVIVPGQGFLYDNHRWIENDTFRKTENGLEETGTCEVTEEKGKKVTVCTSRDGSLCGTTLVYTFTADGVVTLKADFQPKTADLRRCGLVCGIEPGLNQVDYYAYGPWENYNDRKDGCMVGRYSATVKDMAEEYVKPQSMGNREGLRNLRLTDASGKGIEIETEGNVSFSLQPYTDEDLMLAKHTWELQERPYLVLHLDAALRGVGNASCGSDVDTLPMYRVSQQPMSYTLRITAVE</sequence>
<dbReference type="GO" id="GO:0030246">
    <property type="term" value="F:carbohydrate binding"/>
    <property type="evidence" value="ECO:0007669"/>
    <property type="project" value="InterPro"/>
</dbReference>
<accession>A0AAW5N4A2</accession>
<dbReference type="InterPro" id="IPR023232">
    <property type="entry name" value="Glyco_hydro_2_AS"/>
</dbReference>
<feature type="chain" id="PRO_5043947118" description="beta-galactosidase" evidence="10">
    <location>
        <begin position="22"/>
        <end position="1198"/>
    </location>
</feature>
<name>A0AAW5N4A2_9BACT</name>
<dbReference type="PANTHER" id="PTHR46323:SF2">
    <property type="entry name" value="BETA-GALACTOSIDASE"/>
    <property type="match status" value="1"/>
</dbReference>
<dbReference type="Gene3D" id="2.60.120.260">
    <property type="entry name" value="Galactose-binding domain-like"/>
    <property type="match status" value="1"/>
</dbReference>
<dbReference type="InterPro" id="IPR036156">
    <property type="entry name" value="Beta-gal/glucu_dom_sf"/>
</dbReference>
<dbReference type="InterPro" id="IPR006102">
    <property type="entry name" value="Ig-like_GH2"/>
</dbReference>
<dbReference type="Pfam" id="PF02929">
    <property type="entry name" value="Bgal_small_N"/>
    <property type="match status" value="1"/>
</dbReference>
<keyword evidence="7" id="KW-0106">Calcium</keyword>
<comment type="subunit">
    <text evidence="4">Monomer.</text>
</comment>
<dbReference type="InterPro" id="IPR011013">
    <property type="entry name" value="Gal_mutarotase_sf_dom"/>
</dbReference>
<dbReference type="InterPro" id="IPR013783">
    <property type="entry name" value="Ig-like_fold"/>
</dbReference>
<dbReference type="EC" id="3.2.1.23" evidence="5"/>
<evidence type="ECO:0000256" key="10">
    <source>
        <dbReference type="SAM" id="SignalP"/>
    </source>
</evidence>
<dbReference type="EMBL" id="JANRHJ010000001">
    <property type="protein sequence ID" value="MCR8872615.1"/>
    <property type="molecule type" value="Genomic_DNA"/>
</dbReference>
<gene>
    <name evidence="12" type="ORF">NW209_01035</name>
</gene>
<evidence type="ECO:0000259" key="11">
    <source>
        <dbReference type="SMART" id="SM01038"/>
    </source>
</evidence>
<dbReference type="SUPFAM" id="SSF51445">
    <property type="entry name" value="(Trans)glycosidases"/>
    <property type="match status" value="1"/>
</dbReference>
<evidence type="ECO:0000256" key="7">
    <source>
        <dbReference type="ARBA" id="ARBA00022837"/>
    </source>
</evidence>
<dbReference type="InterPro" id="IPR014718">
    <property type="entry name" value="GH-type_carb-bd"/>
</dbReference>
<dbReference type="InterPro" id="IPR006103">
    <property type="entry name" value="Glyco_hydro_2_cat"/>
</dbReference>
<dbReference type="Pfam" id="PF16353">
    <property type="entry name" value="LacZ_4"/>
    <property type="match status" value="1"/>
</dbReference>
<feature type="signal peptide" evidence="10">
    <location>
        <begin position="1"/>
        <end position="21"/>
    </location>
</feature>
<evidence type="ECO:0000256" key="6">
    <source>
        <dbReference type="ARBA" id="ARBA00022801"/>
    </source>
</evidence>
<organism evidence="12 13">
    <name type="scientific">Phocaeicola barnesiae</name>
    <dbReference type="NCBI Taxonomy" id="376804"/>
    <lineage>
        <taxon>Bacteria</taxon>
        <taxon>Pseudomonadati</taxon>
        <taxon>Bacteroidota</taxon>
        <taxon>Bacteroidia</taxon>
        <taxon>Bacteroidales</taxon>
        <taxon>Bacteroidaceae</taxon>
        <taxon>Phocaeicola</taxon>
    </lineage>
</organism>
<evidence type="ECO:0000256" key="4">
    <source>
        <dbReference type="ARBA" id="ARBA00011245"/>
    </source>
</evidence>
<dbReference type="SUPFAM" id="SSF74650">
    <property type="entry name" value="Galactose mutarotase-like"/>
    <property type="match status" value="1"/>
</dbReference>
<comment type="similarity">
    <text evidence="3">Belongs to the glycosyl hydrolase 2 family.</text>
</comment>
<dbReference type="SUPFAM" id="SSF50370">
    <property type="entry name" value="Ricin B-like lectins"/>
    <property type="match status" value="1"/>
</dbReference>
<evidence type="ECO:0000313" key="13">
    <source>
        <dbReference type="Proteomes" id="UP001204579"/>
    </source>
</evidence>
<comment type="caution">
    <text evidence="12">The sequence shown here is derived from an EMBL/GenBank/DDBJ whole genome shotgun (WGS) entry which is preliminary data.</text>
</comment>
<keyword evidence="13" id="KW-1185">Reference proteome</keyword>
<keyword evidence="8" id="KW-0326">Glycosidase</keyword>
<dbReference type="Gene3D" id="2.60.40.10">
    <property type="entry name" value="Immunoglobulins"/>
    <property type="match status" value="2"/>
</dbReference>
<dbReference type="InterPro" id="IPR032312">
    <property type="entry name" value="LacZ_4"/>
</dbReference>
<dbReference type="Pfam" id="PF02836">
    <property type="entry name" value="Glyco_hydro_2_C"/>
    <property type="match status" value="1"/>
</dbReference>
<keyword evidence="10" id="KW-0732">Signal</keyword>
<dbReference type="GO" id="GO:0009341">
    <property type="term" value="C:beta-galactosidase complex"/>
    <property type="evidence" value="ECO:0007669"/>
    <property type="project" value="InterPro"/>
</dbReference>
<keyword evidence="6" id="KW-0378">Hydrolase</keyword>
<dbReference type="GO" id="GO:0005990">
    <property type="term" value="P:lactose catabolic process"/>
    <property type="evidence" value="ECO:0007669"/>
    <property type="project" value="TreeGrafter"/>
</dbReference>
<dbReference type="InterPro" id="IPR050347">
    <property type="entry name" value="Bact_Beta-galactosidase"/>
</dbReference>
<evidence type="ECO:0000256" key="9">
    <source>
        <dbReference type="ARBA" id="ARBA00032230"/>
    </source>
</evidence>
<feature type="domain" description="Beta galactosidase small chain/" evidence="11">
    <location>
        <begin position="937"/>
        <end position="1195"/>
    </location>
</feature>
<dbReference type="InterPro" id="IPR008979">
    <property type="entry name" value="Galactose-bd-like_sf"/>
</dbReference>
<dbReference type="SUPFAM" id="SSF49303">
    <property type="entry name" value="beta-Galactosidase/glucuronidase domain"/>
    <property type="match status" value="2"/>
</dbReference>
<dbReference type="SUPFAM" id="SSF49785">
    <property type="entry name" value="Galactose-binding domain-like"/>
    <property type="match status" value="1"/>
</dbReference>
<dbReference type="GO" id="GO:0004565">
    <property type="term" value="F:beta-galactosidase activity"/>
    <property type="evidence" value="ECO:0007669"/>
    <property type="project" value="UniProtKB-EC"/>
</dbReference>
<dbReference type="Proteomes" id="UP001204579">
    <property type="component" value="Unassembled WGS sequence"/>
</dbReference>
<dbReference type="PROSITE" id="PS00608">
    <property type="entry name" value="GLYCOSYL_HYDROL_F2_2"/>
    <property type="match status" value="1"/>
</dbReference>
<dbReference type="SMART" id="SM01038">
    <property type="entry name" value="Bgal_small_N"/>
    <property type="match status" value="1"/>
</dbReference>
<comment type="cofactor">
    <cofactor evidence="2">
        <name>Ca(2+)</name>
        <dbReference type="ChEBI" id="CHEBI:29108"/>
    </cofactor>
</comment>
<dbReference type="InterPro" id="IPR035992">
    <property type="entry name" value="Ricin_B-like_lectins"/>
</dbReference>
<dbReference type="PANTHER" id="PTHR46323">
    <property type="entry name" value="BETA-GALACTOSIDASE"/>
    <property type="match status" value="1"/>
</dbReference>
<evidence type="ECO:0000256" key="1">
    <source>
        <dbReference type="ARBA" id="ARBA00001412"/>
    </source>
</evidence>
<reference evidence="12 13" key="1">
    <citation type="submission" date="2022-08" db="EMBL/GenBank/DDBJ databases">
        <authorList>
            <person name="Zeman M."/>
            <person name="Kubasova T."/>
        </authorList>
    </citation>
    <scope>NUCLEOTIDE SEQUENCE [LARGE SCALE GENOMIC DNA]</scope>
    <source>
        <strain evidence="12 13">ET62</strain>
    </source>
</reference>
<comment type="catalytic activity">
    <reaction evidence="1">
        <text>Hydrolysis of terminal non-reducing beta-D-galactose residues in beta-D-galactosides.</text>
        <dbReference type="EC" id="3.2.1.23"/>
    </reaction>
</comment>
<dbReference type="InterPro" id="IPR004199">
    <property type="entry name" value="B-gal_small/dom_5"/>
</dbReference>
<dbReference type="Pfam" id="PF00703">
    <property type="entry name" value="Glyco_hydro_2"/>
    <property type="match status" value="1"/>
</dbReference>
<evidence type="ECO:0000256" key="8">
    <source>
        <dbReference type="ARBA" id="ARBA00023295"/>
    </source>
</evidence>
<dbReference type="RefSeq" id="WP_258335153.1">
    <property type="nucleotide sequence ID" value="NZ_JANRHJ010000001.1"/>
</dbReference>
<proteinExistence type="inferred from homology"/>
<evidence type="ECO:0000256" key="3">
    <source>
        <dbReference type="ARBA" id="ARBA00007401"/>
    </source>
</evidence>
<dbReference type="PRINTS" id="PR00132">
    <property type="entry name" value="GLHYDRLASE2"/>
</dbReference>
<dbReference type="Gene3D" id="3.20.20.80">
    <property type="entry name" value="Glycosidases"/>
    <property type="match status" value="1"/>
</dbReference>
<dbReference type="Pfam" id="PF02837">
    <property type="entry name" value="Glyco_hydro_2_N"/>
    <property type="match status" value="1"/>
</dbReference>
<dbReference type="AlphaFoldDB" id="A0AAW5N4A2"/>
<dbReference type="InterPro" id="IPR006101">
    <property type="entry name" value="Glyco_hydro_2"/>
</dbReference>
<evidence type="ECO:0000256" key="5">
    <source>
        <dbReference type="ARBA" id="ARBA00012756"/>
    </source>
</evidence>
<evidence type="ECO:0000313" key="12">
    <source>
        <dbReference type="EMBL" id="MCR8872615.1"/>
    </source>
</evidence>
<dbReference type="InterPro" id="IPR006104">
    <property type="entry name" value="Glyco_hydro_2_N"/>
</dbReference>
<dbReference type="Gene3D" id="2.70.98.10">
    <property type="match status" value="1"/>
</dbReference>